<dbReference type="RefSeq" id="XP_072826854.1">
    <property type="nucleotide sequence ID" value="XM_072970753.1"/>
</dbReference>
<evidence type="ECO:0000313" key="3">
    <source>
        <dbReference type="Proteomes" id="UP001652581"/>
    </source>
</evidence>
<gene>
    <name evidence="4" type="primary">LOC140698906</name>
</gene>
<keyword evidence="2" id="KW-0732">Signal</keyword>
<feature type="chain" id="PRO_5047512503" evidence="2">
    <location>
        <begin position="36"/>
        <end position="227"/>
    </location>
</feature>
<sequence length="227" mass="24981">MCTLKKYRPTLLMRWRIQQLLLLPLLFRLLPRLEAAGSGFRGTSALPALLRLFCCFPSVGTPLPCVTFHLEQTPAPFRHLHEKPWRNLPLPNPQVWPPGVPGSWPLSGKLLLQPGSIPTPCLPLPWRLPSCFLSARTASTAQPPHVPHLELFPHPRSFLGSTSPPPQRVSCLRGRPCILIGAVSYVQELPTTPASGTTSPHRSLRDSGWAGFRTTPGSSRVLPASPE</sequence>
<accession>A0ABM5E123</accession>
<keyword evidence="3" id="KW-1185">Reference proteome</keyword>
<reference evidence="4" key="2">
    <citation type="submission" date="2025-08" db="UniProtKB">
        <authorList>
            <consortium name="RefSeq"/>
        </authorList>
    </citation>
    <scope>IDENTIFICATION</scope>
</reference>
<reference evidence="3" key="1">
    <citation type="submission" date="2025-05" db="UniProtKB">
        <authorList>
            <consortium name="RefSeq"/>
        </authorList>
    </citation>
    <scope>NUCLEOTIDE SEQUENCE [LARGE SCALE GENOMIC DNA]</scope>
</reference>
<feature type="signal peptide" evidence="2">
    <location>
        <begin position="1"/>
        <end position="35"/>
    </location>
</feature>
<evidence type="ECO:0000256" key="2">
    <source>
        <dbReference type="SAM" id="SignalP"/>
    </source>
</evidence>
<feature type="region of interest" description="Disordered" evidence="1">
    <location>
        <begin position="190"/>
        <end position="227"/>
    </location>
</feature>
<evidence type="ECO:0000256" key="1">
    <source>
        <dbReference type="SAM" id="MobiDB-lite"/>
    </source>
</evidence>
<organism evidence="3 4">
    <name type="scientific">Vicugna pacos</name>
    <name type="common">Alpaca</name>
    <name type="synonym">Lama pacos</name>
    <dbReference type="NCBI Taxonomy" id="30538"/>
    <lineage>
        <taxon>Eukaryota</taxon>
        <taxon>Metazoa</taxon>
        <taxon>Chordata</taxon>
        <taxon>Craniata</taxon>
        <taxon>Vertebrata</taxon>
        <taxon>Euteleostomi</taxon>
        <taxon>Mammalia</taxon>
        <taxon>Eutheria</taxon>
        <taxon>Laurasiatheria</taxon>
        <taxon>Artiodactyla</taxon>
        <taxon>Tylopoda</taxon>
        <taxon>Camelidae</taxon>
        <taxon>Vicugna</taxon>
    </lineage>
</organism>
<evidence type="ECO:0000313" key="4">
    <source>
        <dbReference type="RefSeq" id="XP_072826854.1"/>
    </source>
</evidence>
<feature type="compositionally biased region" description="Polar residues" evidence="1">
    <location>
        <begin position="190"/>
        <end position="201"/>
    </location>
</feature>
<proteinExistence type="predicted"/>
<name>A0ABM5E123_VICPA</name>
<dbReference type="Proteomes" id="UP001652581">
    <property type="component" value="Chromosome 1"/>
</dbReference>
<dbReference type="GeneID" id="140698906"/>
<protein>
    <submittedName>
        <fullName evidence="4">Uncharacterized protein</fullName>
    </submittedName>
</protein>